<evidence type="ECO:0000256" key="1">
    <source>
        <dbReference type="ARBA" id="ARBA00006272"/>
    </source>
</evidence>
<evidence type="ECO:0000313" key="9">
    <source>
        <dbReference type="EMBL" id="CCV64083.1"/>
    </source>
</evidence>
<dbReference type="InterPro" id="IPR051464">
    <property type="entry name" value="Peptidase_M42_aminopept"/>
</dbReference>
<feature type="binding site" evidence="8">
    <location>
        <position position="176"/>
    </location>
    <ligand>
        <name>Zn(2+)</name>
        <dbReference type="ChEBI" id="CHEBI:29105"/>
        <label>2</label>
    </ligand>
</feature>
<dbReference type="GO" id="GO:0004177">
    <property type="term" value="F:aminopeptidase activity"/>
    <property type="evidence" value="ECO:0007669"/>
    <property type="project" value="UniProtKB-UniRule"/>
</dbReference>
<proteinExistence type="inferred from homology"/>
<evidence type="ECO:0000256" key="6">
    <source>
        <dbReference type="PIRNR" id="PIRNR001123"/>
    </source>
</evidence>
<dbReference type="SUPFAM" id="SSF53187">
    <property type="entry name" value="Zn-dependent exopeptidases"/>
    <property type="match status" value="1"/>
</dbReference>
<keyword evidence="5" id="KW-0378">Hydrolase</keyword>
<dbReference type="PANTHER" id="PTHR32481">
    <property type="entry name" value="AMINOPEPTIDASE"/>
    <property type="match status" value="1"/>
</dbReference>
<dbReference type="HOGENOM" id="CLU_047249_0_2_14"/>
<dbReference type="STRING" id="1318466.BN85405060"/>
<organism evidence="9 10">
    <name type="scientific">Alteracholeplasma palmae (strain ATCC 49389 / J233)</name>
    <name type="common">Acholeplasma palmae</name>
    <dbReference type="NCBI Taxonomy" id="1318466"/>
    <lineage>
        <taxon>Bacteria</taxon>
        <taxon>Bacillati</taxon>
        <taxon>Mycoplasmatota</taxon>
        <taxon>Mollicutes</taxon>
        <taxon>Acholeplasmatales</taxon>
        <taxon>Acholeplasmataceae</taxon>
        <taxon>Acholeplasma</taxon>
    </lineage>
</organism>
<dbReference type="KEGG" id="apal:BN85405060"/>
<dbReference type="Proteomes" id="UP000032740">
    <property type="component" value="Chromosome"/>
</dbReference>
<dbReference type="AlphaFoldDB" id="U4KKH8"/>
<keyword evidence="3" id="KW-0645">Protease</keyword>
<evidence type="ECO:0000256" key="5">
    <source>
        <dbReference type="ARBA" id="ARBA00022801"/>
    </source>
</evidence>
<feature type="binding site" evidence="8">
    <location>
        <position position="176"/>
    </location>
    <ligand>
        <name>Zn(2+)</name>
        <dbReference type="ChEBI" id="CHEBI:29105"/>
        <label>1</label>
    </ligand>
</feature>
<dbReference type="GO" id="GO:0046872">
    <property type="term" value="F:metal ion binding"/>
    <property type="evidence" value="ECO:0007669"/>
    <property type="project" value="UniProtKB-UniRule"/>
</dbReference>
<dbReference type="Pfam" id="PF05343">
    <property type="entry name" value="Peptidase_M42"/>
    <property type="match status" value="1"/>
</dbReference>
<feature type="active site" description="Proton acceptor" evidence="7">
    <location>
        <position position="208"/>
    </location>
</feature>
<dbReference type="PIRSF" id="PIRSF001123">
    <property type="entry name" value="PepA_GA"/>
    <property type="match status" value="1"/>
</dbReference>
<keyword evidence="10" id="KW-1185">Reference proteome</keyword>
<reference evidence="9 10" key="1">
    <citation type="journal article" date="2013" name="J. Mol. Microbiol. Biotechnol.">
        <title>Analysis of the Complete Genomes of Acholeplasma brassicae , A. palmae and A. laidlawii and Their Comparison to the Obligate Parasites from ' Candidatus Phytoplasma'.</title>
        <authorList>
            <person name="Kube M."/>
            <person name="Siewert C."/>
            <person name="Migdoll A.M."/>
            <person name="Duduk B."/>
            <person name="Holz S."/>
            <person name="Rabus R."/>
            <person name="Seemuller E."/>
            <person name="Mitrovic J."/>
            <person name="Muller I."/>
            <person name="Buttner C."/>
            <person name="Reinhardt R."/>
        </authorList>
    </citation>
    <scope>NUCLEOTIDE SEQUENCE [LARGE SCALE GENOMIC DNA]</scope>
    <source>
        <strain evidence="9 10">J233</strain>
    </source>
</reference>
<keyword evidence="4 8" id="KW-0479">Metal-binding</keyword>
<feature type="binding site" evidence="8">
    <location>
        <position position="231"/>
    </location>
    <ligand>
        <name>Zn(2+)</name>
        <dbReference type="ChEBI" id="CHEBI:29105"/>
        <label>1</label>
    </ligand>
</feature>
<dbReference type="InterPro" id="IPR008007">
    <property type="entry name" value="Peptidase_M42"/>
</dbReference>
<evidence type="ECO:0000256" key="3">
    <source>
        <dbReference type="ARBA" id="ARBA00022670"/>
    </source>
</evidence>
<evidence type="ECO:0000256" key="2">
    <source>
        <dbReference type="ARBA" id="ARBA00022438"/>
    </source>
</evidence>
<evidence type="ECO:0000256" key="4">
    <source>
        <dbReference type="ARBA" id="ARBA00022723"/>
    </source>
</evidence>
<dbReference type="InterPro" id="IPR023367">
    <property type="entry name" value="Peptidase_M42_dom2"/>
</dbReference>
<comment type="cofactor">
    <cofactor evidence="8">
        <name>a divalent metal cation</name>
        <dbReference type="ChEBI" id="CHEBI:60240"/>
    </cofactor>
    <text evidence="8">Binds 2 divalent metal cations per subunit.</text>
</comment>
<evidence type="ECO:0000313" key="10">
    <source>
        <dbReference type="Proteomes" id="UP000032740"/>
    </source>
</evidence>
<sequence length="354" mass="39306">MNKIYEELMNLPGISGHEQRVRKYIKDYMQKYSKAYEIVQDNLGSIFAVKKSKNKNAKTVMVAGHMDEVGLIVAKILDNGLIVLHNIGGLTGEVFVSQVMHVYTKNDEVIKGIIGSIPPHLKKEQSNAIADLRLDIGATSKEEVLSWGVSLGDMVLFANQFSYTHDKKRVISKAIDNRYGCGLALEVIAEFSDKELPFNLVVGTTVQEEVGLRGAETSVNLFNPEIFIALDASPVNDLLDPVNSLAKLGAGFLLRMYDPRNIMHKGLMSYFISLANDHDIKFQYFTSMGGTDAAKALDMNEGVLATTIGLPSRYIHSTAAMMDISDLDEARKMIFQVLKDLDDKKIKKLLEANR</sequence>
<dbReference type="GO" id="GO:0006508">
    <property type="term" value="P:proteolysis"/>
    <property type="evidence" value="ECO:0007669"/>
    <property type="project" value="UniProtKB-KW"/>
</dbReference>
<protein>
    <submittedName>
        <fullName evidence="9">Glutamyl aminopeptidase, M42 family</fullName>
    </submittedName>
</protein>
<comment type="similarity">
    <text evidence="1 6">Belongs to the peptidase M42 family.</text>
</comment>
<gene>
    <name evidence="9" type="ORF">BN85405060</name>
</gene>
<evidence type="ECO:0000256" key="8">
    <source>
        <dbReference type="PIRSR" id="PIRSR001123-2"/>
    </source>
</evidence>
<name>U4KKH8_ALTPJ</name>
<dbReference type="OrthoDB" id="9772053at2"/>
<feature type="binding site" evidence="8">
    <location>
        <position position="65"/>
    </location>
    <ligand>
        <name>Zn(2+)</name>
        <dbReference type="ChEBI" id="CHEBI:29105"/>
        <label>1</label>
    </ligand>
</feature>
<dbReference type="PANTHER" id="PTHR32481:SF0">
    <property type="entry name" value="AMINOPEPTIDASE YPDE-RELATED"/>
    <property type="match status" value="1"/>
</dbReference>
<accession>U4KKH8</accession>
<dbReference type="EMBL" id="FO681347">
    <property type="protein sequence ID" value="CCV64083.1"/>
    <property type="molecule type" value="Genomic_DNA"/>
</dbReference>
<dbReference type="RefSeq" id="WP_026657384.1">
    <property type="nucleotide sequence ID" value="NC_022538.1"/>
</dbReference>
<keyword evidence="2 9" id="KW-0031">Aminopeptidase</keyword>
<evidence type="ECO:0000256" key="7">
    <source>
        <dbReference type="PIRSR" id="PIRSR001123-1"/>
    </source>
</evidence>
<feature type="binding site" evidence="8">
    <location>
        <position position="316"/>
    </location>
    <ligand>
        <name>Zn(2+)</name>
        <dbReference type="ChEBI" id="CHEBI:29105"/>
        <label>2</label>
    </ligand>
</feature>
<dbReference type="Gene3D" id="3.40.630.10">
    <property type="entry name" value="Zn peptidases"/>
    <property type="match status" value="1"/>
</dbReference>
<feature type="binding site" evidence="8">
    <location>
        <position position="209"/>
    </location>
    <ligand>
        <name>Zn(2+)</name>
        <dbReference type="ChEBI" id="CHEBI:29105"/>
        <label>2</label>
    </ligand>
</feature>
<dbReference type="SUPFAM" id="SSF101821">
    <property type="entry name" value="Aminopeptidase/glucanase lid domain"/>
    <property type="match status" value="1"/>
</dbReference>
<dbReference type="Gene3D" id="2.40.30.40">
    <property type="entry name" value="Peptidase M42, domain 2"/>
    <property type="match status" value="1"/>
</dbReference>